<feature type="binding site" evidence="2">
    <location>
        <position position="455"/>
    </location>
    <ligand>
        <name>L-glutamate</name>
        <dbReference type="ChEBI" id="CHEBI:29985"/>
    </ligand>
</feature>
<dbReference type="FunFam" id="3.60.20.40:FF:000009">
    <property type="entry name" value="Predicted protein"/>
    <property type="match status" value="1"/>
</dbReference>
<dbReference type="InterPro" id="IPR043138">
    <property type="entry name" value="GGT_lsub"/>
</dbReference>
<dbReference type="PANTHER" id="PTHR11686">
    <property type="entry name" value="GAMMA GLUTAMYL TRANSPEPTIDASE"/>
    <property type="match status" value="1"/>
</dbReference>
<feature type="binding site" evidence="2">
    <location>
        <position position="139"/>
    </location>
    <ligand>
        <name>L-glutamate</name>
        <dbReference type="ChEBI" id="CHEBI:29985"/>
    </ligand>
</feature>
<keyword evidence="3" id="KW-0472">Membrane</keyword>
<dbReference type="PANTHER" id="PTHR11686:SF9">
    <property type="entry name" value="RE13973P"/>
    <property type="match status" value="1"/>
</dbReference>
<dbReference type="InterPro" id="IPR029055">
    <property type="entry name" value="Ntn_hydrolases_N"/>
</dbReference>
<reference evidence="5" key="1">
    <citation type="submission" date="2025-08" db="UniProtKB">
        <authorList>
            <consortium name="RefSeq"/>
        </authorList>
    </citation>
    <scope>IDENTIFICATION</scope>
    <source>
        <tissue evidence="5">Tentacle</tissue>
    </source>
</reference>
<dbReference type="NCBIfam" id="TIGR00066">
    <property type="entry name" value="g_glut_trans"/>
    <property type="match status" value="1"/>
</dbReference>
<keyword evidence="4" id="KW-1185">Reference proteome</keyword>
<feature type="binding site" evidence="2">
    <location>
        <begin position="483"/>
        <end position="484"/>
    </location>
    <ligand>
        <name>L-glutamate</name>
        <dbReference type="ChEBI" id="CHEBI:29985"/>
    </ligand>
</feature>
<dbReference type="InterPro" id="IPR043137">
    <property type="entry name" value="GGT_ssub_C"/>
</dbReference>
<dbReference type="Gene3D" id="3.60.20.40">
    <property type="match status" value="1"/>
</dbReference>
<dbReference type="GO" id="GO:0036374">
    <property type="term" value="F:glutathione hydrolase activity"/>
    <property type="evidence" value="ECO:0007669"/>
    <property type="project" value="InterPro"/>
</dbReference>
<dbReference type="InterPro" id="IPR000101">
    <property type="entry name" value="GGT_peptidase"/>
</dbReference>
<evidence type="ECO:0000256" key="3">
    <source>
        <dbReference type="SAM" id="Phobius"/>
    </source>
</evidence>
<dbReference type="FunFam" id="1.10.246.130:FF:000001">
    <property type="entry name" value="Gamma-glutamyltransferase 5 isoform 1"/>
    <property type="match status" value="1"/>
</dbReference>
<sequence length="621" mass="68618">MGICEDTRPPIRVRRHLIKLIIGVGLGVVLLLGLAVVFRNDPPMRNLRKRFMMGSMTSHSNKIPSRQYHYSHAAVAADNPECSKIGRDALMRGGSAVDAAVATMLCVGVINLHSTGIGGGGFMVVYDKHRKKGEMIDFRETAPQLANRDLFQGDAVKGIKGGLAVAVPGELRGMEAAWKKYGRLPWKDLFAPSIKLAKEGFPMPETVNIAINIWKKVLVKDKGFRRVFMPHGKLLKTGDTIKRPRLAKVLATISRAGNANPFYRGKLSPTLVNDVKAAGGVLTLSDLKHYKVKFRPVLKSNIGSYTLLTGPPPTAGPVLAMILNILSGYKFKSSDLKKHPVRTYHRIVEAFKFAYKYRSMMGDPEYEKSVDAVVHDMMSEKLAKDIRYMIWDNQTHSQAYYGKRYHVPIKTGTTHLTVLGPLGDAVSVTSTVNGYFGAKFLSTRLGIVYNNEMDDFSAPGITNEFGLLPSPVNFIKPGKRPQSSAVPAIIIDKDGQVMMAVGGAGGTIITTAVANVIMNYFWFKRNLHRSVTMARLHDQLYPEYVFAETWFPNDIVNGLRSLGHKVNVSDISHGVVQAVAKNPYKYLPSDVHGKRKGYVHRILSQIYAESDHRKGGLPAGY</sequence>
<feature type="binding site" evidence="2">
    <location>
        <begin position="431"/>
        <end position="433"/>
    </location>
    <ligand>
        <name>L-glutamate</name>
        <dbReference type="ChEBI" id="CHEBI:29985"/>
    </ligand>
</feature>
<dbReference type="GeneID" id="116294739"/>
<gene>
    <name evidence="5" type="primary">LOC116294739</name>
</gene>
<dbReference type="PRINTS" id="PR01210">
    <property type="entry name" value="GGTRANSPTASE"/>
</dbReference>
<dbReference type="GO" id="GO:0006751">
    <property type="term" value="P:glutathione catabolic process"/>
    <property type="evidence" value="ECO:0007669"/>
    <property type="project" value="InterPro"/>
</dbReference>
<dbReference type="Gene3D" id="1.10.246.130">
    <property type="match status" value="1"/>
</dbReference>
<keyword evidence="3" id="KW-1133">Transmembrane helix</keyword>
<dbReference type="AlphaFoldDB" id="A0A6P8HRW8"/>
<name>A0A6P8HRW8_ACTTE</name>
<dbReference type="Pfam" id="PF01019">
    <property type="entry name" value="G_glu_transpept"/>
    <property type="match status" value="1"/>
</dbReference>
<dbReference type="SUPFAM" id="SSF56235">
    <property type="entry name" value="N-terminal nucleophile aminohydrolases (Ntn hydrolases)"/>
    <property type="match status" value="1"/>
</dbReference>
<feature type="transmembrane region" description="Helical" evidence="3">
    <location>
        <begin position="497"/>
        <end position="523"/>
    </location>
</feature>
<evidence type="ECO:0000313" key="5">
    <source>
        <dbReference type="RefSeq" id="XP_031558251.1"/>
    </source>
</evidence>
<evidence type="ECO:0000256" key="2">
    <source>
        <dbReference type="PIRSR" id="PIRSR600101-2"/>
    </source>
</evidence>
<proteinExistence type="predicted"/>
<keyword evidence="3" id="KW-0812">Transmembrane</keyword>
<feature type="active site" description="Nucleophile" evidence="1">
    <location>
        <position position="413"/>
    </location>
</feature>
<feature type="binding site" evidence="2">
    <location>
        <position position="506"/>
    </location>
    <ligand>
        <name>L-glutamate</name>
        <dbReference type="ChEBI" id="CHEBI:29985"/>
    </ligand>
</feature>
<dbReference type="Proteomes" id="UP000515163">
    <property type="component" value="Unplaced"/>
</dbReference>
<dbReference type="KEGG" id="aten:116294739"/>
<dbReference type="GO" id="GO:0005886">
    <property type="term" value="C:plasma membrane"/>
    <property type="evidence" value="ECO:0007669"/>
    <property type="project" value="TreeGrafter"/>
</dbReference>
<dbReference type="RefSeq" id="XP_031558251.1">
    <property type="nucleotide sequence ID" value="XM_031702391.1"/>
</dbReference>
<accession>A0A6P8HRW8</accession>
<protein>
    <submittedName>
        <fullName evidence="5">Glutathione hydrolase 1 proenzyme-like</fullName>
    </submittedName>
</protein>
<dbReference type="OrthoDB" id="6018841at2759"/>
<evidence type="ECO:0000313" key="4">
    <source>
        <dbReference type="Proteomes" id="UP000515163"/>
    </source>
</evidence>
<organism evidence="4 5">
    <name type="scientific">Actinia tenebrosa</name>
    <name type="common">Australian red waratah sea anemone</name>
    <dbReference type="NCBI Taxonomy" id="6105"/>
    <lineage>
        <taxon>Eukaryota</taxon>
        <taxon>Metazoa</taxon>
        <taxon>Cnidaria</taxon>
        <taxon>Anthozoa</taxon>
        <taxon>Hexacorallia</taxon>
        <taxon>Actiniaria</taxon>
        <taxon>Actiniidae</taxon>
        <taxon>Actinia</taxon>
    </lineage>
</organism>
<evidence type="ECO:0000256" key="1">
    <source>
        <dbReference type="PIRSR" id="PIRSR600101-1"/>
    </source>
</evidence>
<dbReference type="InParanoid" id="A0A6P8HRW8"/>
<feature type="transmembrane region" description="Helical" evidence="3">
    <location>
        <begin position="17"/>
        <end position="38"/>
    </location>
</feature>